<dbReference type="RefSeq" id="XP_012652196.1">
    <property type="nucleotide sequence ID" value="XM_012796742.1"/>
</dbReference>
<name>W7X740_TETTS</name>
<dbReference type="KEGG" id="tet:TTHERM_000090329"/>
<sequence length="31" mass="3777">MEIKMSSYNCWRIHLSLKQVKQNQIKSQQIN</sequence>
<dbReference type="EMBL" id="GG662749">
    <property type="protein sequence ID" value="EWS75205.1"/>
    <property type="molecule type" value="Genomic_DNA"/>
</dbReference>
<keyword evidence="2" id="KW-1185">Reference proteome</keyword>
<protein>
    <submittedName>
        <fullName evidence="1">Uncharacterized protein</fullName>
    </submittedName>
</protein>
<dbReference type="InParanoid" id="W7X740"/>
<organism evidence="1 2">
    <name type="scientific">Tetrahymena thermophila (strain SB210)</name>
    <dbReference type="NCBI Taxonomy" id="312017"/>
    <lineage>
        <taxon>Eukaryota</taxon>
        <taxon>Sar</taxon>
        <taxon>Alveolata</taxon>
        <taxon>Ciliophora</taxon>
        <taxon>Intramacronucleata</taxon>
        <taxon>Oligohymenophorea</taxon>
        <taxon>Hymenostomatida</taxon>
        <taxon>Tetrahymenina</taxon>
        <taxon>Tetrahymenidae</taxon>
        <taxon>Tetrahymena</taxon>
    </lineage>
</organism>
<gene>
    <name evidence="1" type="ORF">TTHERM_000090329</name>
</gene>
<evidence type="ECO:0000313" key="1">
    <source>
        <dbReference type="EMBL" id="EWS75205.1"/>
    </source>
</evidence>
<accession>W7X740</accession>
<dbReference type="GeneID" id="24437222"/>
<reference evidence="2" key="1">
    <citation type="journal article" date="2006" name="PLoS Biol.">
        <title>Macronuclear genome sequence of the ciliate Tetrahymena thermophila, a model eukaryote.</title>
        <authorList>
            <person name="Eisen J.A."/>
            <person name="Coyne R.S."/>
            <person name="Wu M."/>
            <person name="Wu D."/>
            <person name="Thiagarajan M."/>
            <person name="Wortman J.R."/>
            <person name="Badger J.H."/>
            <person name="Ren Q."/>
            <person name="Amedeo P."/>
            <person name="Jones K.M."/>
            <person name="Tallon L.J."/>
            <person name="Delcher A.L."/>
            <person name="Salzberg S.L."/>
            <person name="Silva J.C."/>
            <person name="Haas B.J."/>
            <person name="Majoros W.H."/>
            <person name="Farzad M."/>
            <person name="Carlton J.M."/>
            <person name="Smith R.K. Jr."/>
            <person name="Garg J."/>
            <person name="Pearlman R.E."/>
            <person name="Karrer K.M."/>
            <person name="Sun L."/>
            <person name="Manning G."/>
            <person name="Elde N.C."/>
            <person name="Turkewitz A.P."/>
            <person name="Asai D.J."/>
            <person name="Wilkes D.E."/>
            <person name="Wang Y."/>
            <person name="Cai H."/>
            <person name="Collins K."/>
            <person name="Stewart B.A."/>
            <person name="Lee S.R."/>
            <person name="Wilamowska K."/>
            <person name="Weinberg Z."/>
            <person name="Ruzzo W.L."/>
            <person name="Wloga D."/>
            <person name="Gaertig J."/>
            <person name="Frankel J."/>
            <person name="Tsao C.-C."/>
            <person name="Gorovsky M.A."/>
            <person name="Keeling P.J."/>
            <person name="Waller R.F."/>
            <person name="Patron N.J."/>
            <person name="Cherry J.M."/>
            <person name="Stover N.A."/>
            <person name="Krieger C.J."/>
            <person name="del Toro C."/>
            <person name="Ryder H.F."/>
            <person name="Williamson S.C."/>
            <person name="Barbeau R.A."/>
            <person name="Hamilton E.P."/>
            <person name="Orias E."/>
        </authorList>
    </citation>
    <scope>NUCLEOTIDE SEQUENCE [LARGE SCALE GENOMIC DNA]</scope>
    <source>
        <strain evidence="2">SB210</strain>
    </source>
</reference>
<dbReference type="AlphaFoldDB" id="W7X740"/>
<proteinExistence type="predicted"/>
<evidence type="ECO:0000313" key="2">
    <source>
        <dbReference type="Proteomes" id="UP000009168"/>
    </source>
</evidence>
<dbReference type="Proteomes" id="UP000009168">
    <property type="component" value="Unassembled WGS sequence"/>
</dbReference>